<feature type="compositionally biased region" description="Basic and acidic residues" evidence="11">
    <location>
        <begin position="1407"/>
        <end position="1441"/>
    </location>
</feature>
<feature type="region of interest" description="Disordered" evidence="11">
    <location>
        <begin position="349"/>
        <end position="378"/>
    </location>
</feature>
<evidence type="ECO:0000313" key="15">
    <source>
        <dbReference type="EMBL" id="PNJ17557.1"/>
    </source>
</evidence>
<dbReference type="InterPro" id="IPR036034">
    <property type="entry name" value="PDZ_sf"/>
</dbReference>
<dbReference type="FunFam" id="2.30.42.10:FF:000032">
    <property type="entry name" value="Afadin isoform A"/>
    <property type="match status" value="1"/>
</dbReference>
<feature type="compositionally biased region" description="Basic and acidic residues" evidence="11">
    <location>
        <begin position="1813"/>
        <end position="1824"/>
    </location>
</feature>
<dbReference type="GO" id="GO:0034330">
    <property type="term" value="P:cell junction organization"/>
    <property type="evidence" value="ECO:0007669"/>
    <property type="project" value="UniProtKB-ARBA"/>
</dbReference>
<feature type="compositionally biased region" description="Polar residues" evidence="11">
    <location>
        <begin position="1195"/>
        <end position="1210"/>
    </location>
</feature>
<dbReference type="Gene3D" id="3.10.20.90">
    <property type="entry name" value="Phosphatidylinositol 3-kinase Catalytic Subunit, Chain A, domain 1"/>
    <property type="match status" value="2"/>
</dbReference>
<keyword evidence="7" id="KW-0175">Coiled coil</keyword>
<dbReference type="SUPFAM" id="SSF50156">
    <property type="entry name" value="PDZ domain-like"/>
    <property type="match status" value="1"/>
</dbReference>
<feature type="compositionally biased region" description="Low complexity" evidence="11">
    <location>
        <begin position="1309"/>
        <end position="1318"/>
    </location>
</feature>
<dbReference type="CDD" id="cd01781">
    <property type="entry name" value="RA2_Afadin"/>
    <property type="match status" value="1"/>
</dbReference>
<evidence type="ECO:0000256" key="1">
    <source>
        <dbReference type="ARBA" id="ARBA00004536"/>
    </source>
</evidence>
<evidence type="ECO:0000256" key="9">
    <source>
        <dbReference type="ARBA" id="ARBA00073709"/>
    </source>
</evidence>
<keyword evidence="6" id="KW-0007">Acetylation</keyword>
<dbReference type="GO" id="GO:0030154">
    <property type="term" value="P:cell differentiation"/>
    <property type="evidence" value="ECO:0007669"/>
    <property type="project" value="UniProtKB-ARBA"/>
</dbReference>
<feature type="domain" description="Ras-associating" evidence="13">
    <location>
        <begin position="246"/>
        <end position="348"/>
    </location>
</feature>
<feature type="compositionally biased region" description="Basic and acidic residues" evidence="11">
    <location>
        <begin position="1152"/>
        <end position="1172"/>
    </location>
</feature>
<evidence type="ECO:0000256" key="7">
    <source>
        <dbReference type="ARBA" id="ARBA00023054"/>
    </source>
</evidence>
<dbReference type="InterPro" id="IPR008984">
    <property type="entry name" value="SMAD_FHA_dom_sf"/>
</dbReference>
<dbReference type="CDD" id="cd06789">
    <property type="entry name" value="PDZ_AFDN-like"/>
    <property type="match status" value="1"/>
</dbReference>
<dbReference type="Gene3D" id="2.30.42.10">
    <property type="match status" value="1"/>
</dbReference>
<comment type="subcellular location">
    <subcellularLocation>
        <location evidence="1">Cell junction</location>
        <location evidence="1">Adherens junction</location>
    </subcellularLocation>
</comment>
<feature type="region of interest" description="Disordered" evidence="11">
    <location>
        <begin position="128"/>
        <end position="194"/>
    </location>
</feature>
<dbReference type="FunFam" id="3.10.20.90:FF:000025">
    <property type="entry name" value="Afadin, adherens junction formation factor"/>
    <property type="match status" value="1"/>
</dbReference>
<dbReference type="SMART" id="SM00228">
    <property type="entry name" value="PDZ"/>
    <property type="match status" value="1"/>
</dbReference>
<keyword evidence="4" id="KW-0130">Cell adhesion</keyword>
<dbReference type="InterPro" id="IPR037977">
    <property type="entry name" value="CBD_Afadin"/>
</dbReference>
<dbReference type="CDD" id="cd01782">
    <property type="entry name" value="RA1_Afadin"/>
    <property type="match status" value="1"/>
</dbReference>
<accession>A0A2J8S9W6</accession>
<dbReference type="EMBL" id="NDHI03003592">
    <property type="protein sequence ID" value="PNJ17557.1"/>
    <property type="molecule type" value="Genomic_DNA"/>
</dbReference>
<dbReference type="GO" id="GO:0050839">
    <property type="term" value="F:cell adhesion molecule binding"/>
    <property type="evidence" value="ECO:0007669"/>
    <property type="project" value="TreeGrafter"/>
</dbReference>
<feature type="compositionally biased region" description="Basic and acidic residues" evidence="11">
    <location>
        <begin position="173"/>
        <end position="189"/>
    </location>
</feature>
<feature type="compositionally biased region" description="Low complexity" evidence="11">
    <location>
        <begin position="1345"/>
        <end position="1356"/>
    </location>
</feature>
<feature type="domain" description="Ras-associating" evidence="13">
    <location>
        <begin position="39"/>
        <end position="133"/>
    </location>
</feature>
<evidence type="ECO:0000256" key="11">
    <source>
        <dbReference type="SAM" id="MobiDB-lite"/>
    </source>
</evidence>
<evidence type="ECO:0000256" key="3">
    <source>
        <dbReference type="ARBA" id="ARBA00022737"/>
    </source>
</evidence>
<gene>
    <name evidence="15" type="ORF">CR201_G0044834</name>
</gene>
<feature type="region of interest" description="Disordered" evidence="11">
    <location>
        <begin position="539"/>
        <end position="569"/>
    </location>
</feature>
<comment type="caution">
    <text evidence="15">The sequence shown here is derived from an EMBL/GenBank/DDBJ whole genome shotgun (WGS) entry which is preliminary data.</text>
</comment>
<dbReference type="GO" id="GO:0005737">
    <property type="term" value="C:cytoplasm"/>
    <property type="evidence" value="ECO:0007669"/>
    <property type="project" value="UniProtKB-ARBA"/>
</dbReference>
<dbReference type="Pfam" id="PF00498">
    <property type="entry name" value="FHA"/>
    <property type="match status" value="1"/>
</dbReference>
<dbReference type="SMART" id="SM01132">
    <property type="entry name" value="DIL"/>
    <property type="match status" value="1"/>
</dbReference>
<proteinExistence type="predicted"/>
<feature type="compositionally biased region" description="Acidic residues" evidence="11">
    <location>
        <begin position="1578"/>
        <end position="1589"/>
    </location>
</feature>
<feature type="compositionally biased region" description="Polar residues" evidence="11">
    <location>
        <begin position="1325"/>
        <end position="1337"/>
    </location>
</feature>
<dbReference type="Pfam" id="PF00595">
    <property type="entry name" value="PDZ"/>
    <property type="match status" value="1"/>
</dbReference>
<evidence type="ECO:0000259" key="14">
    <source>
        <dbReference type="PROSITE" id="PS51126"/>
    </source>
</evidence>
<dbReference type="InterPro" id="IPR028842">
    <property type="entry name" value="Afadin"/>
</dbReference>
<organism evidence="15">
    <name type="scientific">Pongo abelii</name>
    <name type="common">Sumatran orangutan</name>
    <name type="synonym">Pongo pygmaeus abelii</name>
    <dbReference type="NCBI Taxonomy" id="9601"/>
    <lineage>
        <taxon>Eukaryota</taxon>
        <taxon>Metazoa</taxon>
        <taxon>Chordata</taxon>
        <taxon>Craniata</taxon>
        <taxon>Vertebrata</taxon>
        <taxon>Euteleostomi</taxon>
        <taxon>Mammalia</taxon>
        <taxon>Eutheria</taxon>
        <taxon>Euarchontoglires</taxon>
        <taxon>Primates</taxon>
        <taxon>Haplorrhini</taxon>
        <taxon>Catarrhini</taxon>
        <taxon>Hominidae</taxon>
        <taxon>Pongo</taxon>
    </lineage>
</organism>
<dbReference type="SMART" id="SM00240">
    <property type="entry name" value="FHA"/>
    <property type="match status" value="1"/>
</dbReference>
<reference evidence="15" key="1">
    <citation type="submission" date="2017-12" db="EMBL/GenBank/DDBJ databases">
        <title>High-resolution comparative analysis of great ape genomes.</title>
        <authorList>
            <person name="Pollen A."/>
            <person name="Hastie A."/>
            <person name="Hormozdiari F."/>
            <person name="Dougherty M."/>
            <person name="Liu R."/>
            <person name="Chaisson M."/>
            <person name="Hoppe E."/>
            <person name="Hill C."/>
            <person name="Pang A."/>
            <person name="Hillier L."/>
            <person name="Baker C."/>
            <person name="Armstrong J."/>
            <person name="Shendure J."/>
            <person name="Paten B."/>
            <person name="Wilson R."/>
            <person name="Chao H."/>
            <person name="Schneider V."/>
            <person name="Ventura M."/>
            <person name="Kronenberg Z."/>
            <person name="Murali S."/>
            <person name="Gordon D."/>
            <person name="Cantsilieris S."/>
            <person name="Munson K."/>
            <person name="Nelson B."/>
            <person name="Raja A."/>
            <person name="Underwood J."/>
            <person name="Diekhans M."/>
            <person name="Fiddes I."/>
            <person name="Haussler D."/>
            <person name="Eichler E."/>
        </authorList>
    </citation>
    <scope>NUCLEOTIDE SEQUENCE [LARGE SCALE GENOMIC DNA]</scope>
    <source>
        <strain evidence="15">Susie</strain>
    </source>
</reference>
<dbReference type="InterPro" id="IPR002710">
    <property type="entry name" value="Dilute_dom"/>
</dbReference>
<feature type="compositionally biased region" description="Basic and acidic residues" evidence="11">
    <location>
        <begin position="1113"/>
        <end position="1128"/>
    </location>
</feature>
<sequence>MSAGGRDEERRKLADIIHHWNANRLDLFEISQPTEDLEFHGVMRFYFQDKAAGNFATKCIRVSSTATTQDVIETLAEKFRPDMRMLSSPKYSLYEVHVSGERRLDIDEKPLVVQLNWNKDDREGRFVLKNENDAIPPKKAQSNGPEKQEKEGVIQNFKRTLSKKEKKEKKKREKEALRQASDKDDRPFQGEDVENSRLAAEVYKDMPETSFTRTISNPEVVMKRRRQQKLEKRMQEFRSSDGRPDSGGTLRIYADSLKPNIPYKTILLSTTDPADFAVAEALEKYGLEKENPKDYCIARVMLPPGAQHSDEKGAKEIILDDDECPLQIFREWPSDKGILVFQLKRRPPDHIPKKTKKHLEGKTPKGKERADGSGYGSTLPPEKLPYLVELSPGRRNHFAYYNYHTYEDGSDSRDKPKLYRLQLSVTEVGTEKLDDNSIQLFGPGIQPHHCDLTNMDGVVTVTPRSMDAETYVEGQRISETTMLQSGMKVQFGASHVFKFVDPSQDHALAKRSVDGGLMVKGPRHKPGIVQETTFDLGGDIHSETALPTSKSTTRLDSDRVSSASSTAERGMVKPMIRVEQQPDYHRQESRMQDASGPELILPASIEFRESSEDSFLSAIINYTNSSTVHFKLSPTYVLYMACRYVLSNQYRPDISPTERTHKVIAVVNKMVSMMEGVIQKQKNIAGALAFWMANASELLNFIKQDRDLSRITLDAQDVLAHLVQMAFKYLVHCLQSELNNYMPAFLDDPEENSLQRPKIDDVLHTLTGAMSLLRRCRVNAALTIQLFSQLFHFINMWLFNRLVTDPDSGLCSHYWGAIIRQQLGHIEAWAEKQGLELAADCHLSRIVQATTLLTMDKYAPDDIPNINSTCFKLNSLQLQALLQNYHCAPDEPFIPTDLIENVVAVAENTADELARSDGREVQLEEDPDLQLPFLLPEDGYSCDVVRNIPNGLQEFLDPLCQRGFCRLIPHTRSPGTWTIYFEGADYESHLLRENTELAQPLRKEPEIITVTLKKQNGMGLSIVAAKGAGQDKLGIYVKSVVKGGAADVDGRLAAGDQLLSVDGRSLVGLSQERAAELMTRTSSVVTLEVAKQGAIYHGLATLLNQPSPMMQRISDRRGSGKPRPKSEGFELYNNSTQNGSPESPQLPWAEYSEPKKLPGDDRLMKNRADHRSSPNVANQPPSPGGKSAYAPGTTAKITSVSTGNLCTEEQTPPPRPEAYPIPTQTYTREYFTFPASKSQDRMAPPQNQWPNYEEKPHVHTDSNHSSIAIQRVTRSQEELREDKAYQLERHRIEAAMDRKSDSDMWINQSSSLDSSTSSQEHLNHSSKSVTPASTLTKSGPGRWKTPAAIPATPVAVSQPIRTDLPPPPPPPPAHYAGDFDGMSMDLPLPPPPSANQIGLPSAQVAAAERKKREEHQRWYEKEKARLEEERERKRREQERKLGQMRTQSLNPAPFSPLTAQQMKPEKPSTLQRPQETVIRELQPQQQPRTIERRDLQYITVSKEELSSGDSLSPDPWKRDAKEKLEKQQQMHIVDMLSKEIQELQSKPDRSAEESDRLRKLMLEWQFQKRLQESKQKDEDDEEEEDDDVDTMLIMQRLEAERRARLQDEERRRQQQLEEMRKREAEDRARQEEERRRQEEERTKRDAEEKRRQEEGYYSRLEAERRRQHDEAARRLLEPEAPGLCRPPLPRDYEPPSPSPAPGAPPPPPQRNASYLKTQVLSPDSLFTAKFVAYNEEEEEEDCSLAGPNSYPGSTGAAVGAHDAYRDAKEKRSKSQDADSPGSSGAPENLTFKERQRLFSQGQDVSNKVKASRKLTELENELNTK</sequence>
<dbReference type="Gene3D" id="2.60.200.20">
    <property type="match status" value="1"/>
</dbReference>
<feature type="compositionally biased region" description="Pro residues" evidence="11">
    <location>
        <begin position="1364"/>
        <end position="1373"/>
    </location>
</feature>
<feature type="compositionally biased region" description="Basic residues" evidence="11">
    <location>
        <begin position="160"/>
        <end position="172"/>
    </location>
</feature>
<feature type="region of interest" description="Disordered" evidence="11">
    <location>
        <begin position="1236"/>
        <end position="1528"/>
    </location>
</feature>
<feature type="compositionally biased region" description="Basic and acidic residues" evidence="11">
    <location>
        <begin position="1762"/>
        <end position="1776"/>
    </location>
</feature>
<evidence type="ECO:0000256" key="2">
    <source>
        <dbReference type="ARBA" id="ARBA00022553"/>
    </source>
</evidence>
<dbReference type="GO" id="GO:0007155">
    <property type="term" value="P:cell adhesion"/>
    <property type="evidence" value="ECO:0007669"/>
    <property type="project" value="UniProtKB-KW"/>
</dbReference>
<dbReference type="InterPro" id="IPR000253">
    <property type="entry name" value="FHA_dom"/>
</dbReference>
<dbReference type="Pfam" id="PF00788">
    <property type="entry name" value="RA"/>
    <property type="match status" value="2"/>
</dbReference>
<protein>
    <recommendedName>
        <fullName evidence="9">Afadin</fullName>
    </recommendedName>
    <alternativeName>
        <fullName evidence="10">Afadin adherens junction formation factor</fullName>
    </alternativeName>
</protein>
<dbReference type="FunFam" id="3.10.20.90:FF:000033">
    <property type="entry name" value="afadin isoform X1"/>
    <property type="match status" value="1"/>
</dbReference>
<dbReference type="InterPro" id="IPR029071">
    <property type="entry name" value="Ubiquitin-like_domsf"/>
</dbReference>
<evidence type="ECO:0000259" key="12">
    <source>
        <dbReference type="PROSITE" id="PS50106"/>
    </source>
</evidence>
<dbReference type="GO" id="GO:0032880">
    <property type="term" value="P:regulation of protein localization"/>
    <property type="evidence" value="ECO:0007669"/>
    <property type="project" value="TreeGrafter"/>
</dbReference>
<feature type="compositionally biased region" description="Basic and acidic residues" evidence="11">
    <location>
        <begin position="1489"/>
        <end position="1505"/>
    </location>
</feature>
<dbReference type="GO" id="GO:0007165">
    <property type="term" value="P:signal transduction"/>
    <property type="evidence" value="ECO:0007669"/>
    <property type="project" value="InterPro"/>
</dbReference>
<dbReference type="PROSITE" id="PS50106">
    <property type="entry name" value="PDZ"/>
    <property type="match status" value="1"/>
</dbReference>
<evidence type="ECO:0000256" key="10">
    <source>
        <dbReference type="ARBA" id="ARBA00083790"/>
    </source>
</evidence>
<dbReference type="InterPro" id="IPR001478">
    <property type="entry name" value="PDZ"/>
</dbReference>
<feature type="region of interest" description="Disordered" evidence="11">
    <location>
        <begin position="1569"/>
        <end position="1824"/>
    </location>
</feature>
<feature type="compositionally biased region" description="Basic and acidic residues" evidence="11">
    <location>
        <begin position="1252"/>
        <end position="1262"/>
    </location>
</feature>
<keyword evidence="5" id="KW-0965">Cell junction</keyword>
<feature type="region of interest" description="Disordered" evidence="11">
    <location>
        <begin position="1107"/>
        <end position="1223"/>
    </location>
</feature>
<feature type="compositionally biased region" description="Basic and acidic residues" evidence="11">
    <location>
        <begin position="1597"/>
        <end position="1677"/>
    </location>
</feature>
<keyword evidence="2" id="KW-0597">Phosphoprotein</keyword>
<dbReference type="CDD" id="cd22711">
    <property type="entry name" value="FHA_AFDN"/>
    <property type="match status" value="1"/>
</dbReference>
<evidence type="ECO:0000256" key="6">
    <source>
        <dbReference type="ARBA" id="ARBA00022990"/>
    </source>
</evidence>
<dbReference type="InterPro" id="IPR000159">
    <property type="entry name" value="RA_dom"/>
</dbReference>
<dbReference type="PANTHER" id="PTHR10398:SF2">
    <property type="entry name" value="AFADIN"/>
    <property type="match status" value="1"/>
</dbReference>
<evidence type="ECO:0000256" key="5">
    <source>
        <dbReference type="ARBA" id="ARBA00022949"/>
    </source>
</evidence>
<feature type="compositionally biased region" description="Pro residues" evidence="11">
    <location>
        <begin position="1694"/>
        <end position="1709"/>
    </location>
</feature>
<feature type="compositionally biased region" description="Polar residues" evidence="11">
    <location>
        <begin position="1132"/>
        <end position="1143"/>
    </location>
</feature>
<evidence type="ECO:0000256" key="8">
    <source>
        <dbReference type="ARBA" id="ARBA00058472"/>
    </source>
</evidence>
<dbReference type="SUPFAM" id="SSF54236">
    <property type="entry name" value="Ubiquitin-like"/>
    <property type="match status" value="2"/>
</dbReference>
<dbReference type="CDD" id="cd15471">
    <property type="entry name" value="Myo5p-like_CBD_afadin"/>
    <property type="match status" value="1"/>
</dbReference>
<dbReference type="SMART" id="SM00314">
    <property type="entry name" value="RA"/>
    <property type="match status" value="2"/>
</dbReference>
<keyword evidence="3" id="KW-0677">Repeat</keyword>
<feature type="compositionally biased region" description="Basic and acidic residues" evidence="11">
    <location>
        <begin position="1274"/>
        <end position="1302"/>
    </location>
</feature>
<name>A0A2J8S9W6_PONAB</name>
<feature type="compositionally biased region" description="Basic and acidic residues" evidence="11">
    <location>
        <begin position="349"/>
        <end position="371"/>
    </location>
</feature>
<dbReference type="GO" id="GO:0005912">
    <property type="term" value="C:adherens junction"/>
    <property type="evidence" value="ECO:0007669"/>
    <property type="project" value="UniProtKB-SubCell"/>
</dbReference>
<feature type="domain" description="Dilute" evidence="14">
    <location>
        <begin position="668"/>
        <end position="908"/>
    </location>
</feature>
<feature type="domain" description="PDZ" evidence="12">
    <location>
        <begin position="1007"/>
        <end position="1093"/>
    </location>
</feature>
<dbReference type="PROSITE" id="PS50200">
    <property type="entry name" value="RA"/>
    <property type="match status" value="2"/>
</dbReference>
<evidence type="ECO:0000256" key="4">
    <source>
        <dbReference type="ARBA" id="ARBA00022889"/>
    </source>
</evidence>
<dbReference type="FunFam" id="2.60.200.20:FF:000006">
    <property type="entry name" value="Afadin, adherens junction formation factor"/>
    <property type="match status" value="1"/>
</dbReference>
<comment type="function">
    <text evidence="8">Belongs to an adhesion system, probably together with the E-cadherin-catenin system, which plays a role in the organization of homotypic, interneuronal and heterotypic cell-cell adherens junctions (AJs). Nectin- and actin-filament-binding protein that connects nectin to the actin cytoskeleton. May play a key role in the organization of epithelial structures of the embryonic ectoderm. Essential for the organization of adherens junctions.</text>
</comment>
<evidence type="ECO:0000259" key="13">
    <source>
        <dbReference type="PROSITE" id="PS50200"/>
    </source>
</evidence>
<feature type="compositionally biased region" description="Basic and acidic residues" evidence="11">
    <location>
        <begin position="1515"/>
        <end position="1528"/>
    </location>
</feature>
<dbReference type="SUPFAM" id="SSF49879">
    <property type="entry name" value="SMAD/FHA domain"/>
    <property type="match status" value="1"/>
</dbReference>
<dbReference type="Pfam" id="PF01843">
    <property type="entry name" value="DIL"/>
    <property type="match status" value="1"/>
</dbReference>
<dbReference type="PROSITE" id="PS51126">
    <property type="entry name" value="DILUTE"/>
    <property type="match status" value="1"/>
</dbReference>
<dbReference type="PANTHER" id="PTHR10398">
    <property type="entry name" value="AFADIN"/>
    <property type="match status" value="1"/>
</dbReference>